<dbReference type="PANTHER" id="PTHR33931:SF2">
    <property type="entry name" value="HOLIN-LIKE PROTEIN CIDA"/>
    <property type="match status" value="1"/>
</dbReference>
<keyword evidence="8" id="KW-1185">Reference proteome</keyword>
<feature type="transmembrane region" description="Helical" evidence="6">
    <location>
        <begin position="81"/>
        <end position="110"/>
    </location>
</feature>
<name>A0ABS6K8G1_9FIRM</name>
<proteinExistence type="predicted"/>
<evidence type="ECO:0000256" key="3">
    <source>
        <dbReference type="ARBA" id="ARBA00022692"/>
    </source>
</evidence>
<evidence type="ECO:0000256" key="1">
    <source>
        <dbReference type="ARBA" id="ARBA00004651"/>
    </source>
</evidence>
<evidence type="ECO:0000256" key="4">
    <source>
        <dbReference type="ARBA" id="ARBA00022989"/>
    </source>
</evidence>
<feature type="transmembrane region" description="Helical" evidence="6">
    <location>
        <begin position="59"/>
        <end position="75"/>
    </location>
</feature>
<keyword evidence="3 6" id="KW-0812">Transmembrane</keyword>
<comment type="subcellular location">
    <subcellularLocation>
        <location evidence="1">Cell membrane</location>
        <topology evidence="1">Multi-pass membrane protein</topology>
    </subcellularLocation>
</comment>
<organism evidence="7 8">
    <name type="scientific">Diplocloster modestus</name>
    <dbReference type="NCBI Taxonomy" id="2850322"/>
    <lineage>
        <taxon>Bacteria</taxon>
        <taxon>Bacillati</taxon>
        <taxon>Bacillota</taxon>
        <taxon>Clostridia</taxon>
        <taxon>Lachnospirales</taxon>
        <taxon>Lachnospiraceae</taxon>
        <taxon>Diplocloster</taxon>
    </lineage>
</organism>
<dbReference type="Pfam" id="PF03788">
    <property type="entry name" value="LrgA"/>
    <property type="match status" value="1"/>
</dbReference>
<evidence type="ECO:0000313" key="7">
    <source>
        <dbReference type="EMBL" id="MBU9726801.1"/>
    </source>
</evidence>
<evidence type="ECO:0000313" key="8">
    <source>
        <dbReference type="Proteomes" id="UP001314681"/>
    </source>
</evidence>
<dbReference type="PANTHER" id="PTHR33931">
    <property type="entry name" value="HOLIN-LIKE PROTEIN CIDA-RELATED"/>
    <property type="match status" value="1"/>
</dbReference>
<gene>
    <name evidence="7" type="ORF">KTH90_12320</name>
</gene>
<comment type="caution">
    <text evidence="7">The sequence shown here is derived from an EMBL/GenBank/DDBJ whole genome shotgun (WGS) entry which is preliminary data.</text>
</comment>
<dbReference type="EMBL" id="JAHQCX010000007">
    <property type="protein sequence ID" value="MBU9726801.1"/>
    <property type="molecule type" value="Genomic_DNA"/>
</dbReference>
<evidence type="ECO:0000256" key="5">
    <source>
        <dbReference type="ARBA" id="ARBA00023136"/>
    </source>
</evidence>
<evidence type="ECO:0000256" key="2">
    <source>
        <dbReference type="ARBA" id="ARBA00022475"/>
    </source>
</evidence>
<reference evidence="7 8" key="1">
    <citation type="submission" date="2021-06" db="EMBL/GenBank/DDBJ databases">
        <title>Description of novel taxa of the family Lachnospiraceae.</title>
        <authorList>
            <person name="Chaplin A.V."/>
            <person name="Sokolova S.R."/>
            <person name="Pikina A.P."/>
            <person name="Korzhanova M."/>
            <person name="Belova V."/>
            <person name="Korostin D."/>
            <person name="Efimov B.A."/>
        </authorList>
    </citation>
    <scope>NUCLEOTIDE SEQUENCE [LARGE SCALE GENOMIC DNA]</scope>
    <source>
        <strain evidence="7 8">ASD4241</strain>
    </source>
</reference>
<feature type="transmembrane region" description="Helical" evidence="6">
    <location>
        <begin position="30"/>
        <end position="47"/>
    </location>
</feature>
<protein>
    <submittedName>
        <fullName evidence="7">CidA/LrgA family protein</fullName>
    </submittedName>
</protein>
<keyword evidence="2" id="KW-1003">Cell membrane</keyword>
<keyword evidence="4 6" id="KW-1133">Transmembrane helix</keyword>
<keyword evidence="5 6" id="KW-0472">Membrane</keyword>
<sequence>MKYVKQILIILGIALAGEFLRALIPLPIPGSIYGLIILFFLLFRKILKPEQIQDVGKLLIDLMPLMFIPAGAGLMEDWQAFYPLLFPASFITVVSTLAVTAVSAATTRFFRHRRERRII</sequence>
<dbReference type="RefSeq" id="WP_238726881.1">
    <property type="nucleotide sequence ID" value="NZ_JAHQCX010000007.1"/>
</dbReference>
<evidence type="ECO:0000256" key="6">
    <source>
        <dbReference type="SAM" id="Phobius"/>
    </source>
</evidence>
<dbReference type="InterPro" id="IPR005538">
    <property type="entry name" value="LrgA/CidA"/>
</dbReference>
<dbReference type="Proteomes" id="UP001314681">
    <property type="component" value="Unassembled WGS sequence"/>
</dbReference>
<accession>A0ABS6K8G1</accession>